<organism evidence="1 2">
    <name type="scientific">Ceratodon purpureus</name>
    <name type="common">Fire moss</name>
    <name type="synonym">Dicranum purpureum</name>
    <dbReference type="NCBI Taxonomy" id="3225"/>
    <lineage>
        <taxon>Eukaryota</taxon>
        <taxon>Viridiplantae</taxon>
        <taxon>Streptophyta</taxon>
        <taxon>Embryophyta</taxon>
        <taxon>Bryophyta</taxon>
        <taxon>Bryophytina</taxon>
        <taxon>Bryopsida</taxon>
        <taxon>Dicranidae</taxon>
        <taxon>Pseudoditrichales</taxon>
        <taxon>Ditrichaceae</taxon>
        <taxon>Ceratodon</taxon>
    </lineage>
</organism>
<proteinExistence type="predicted"/>
<dbReference type="EMBL" id="CM026429">
    <property type="protein sequence ID" value="KAG0565092.1"/>
    <property type="molecule type" value="Genomic_DNA"/>
</dbReference>
<protein>
    <submittedName>
        <fullName evidence="1">Uncharacterized protein</fullName>
    </submittedName>
</protein>
<evidence type="ECO:0000313" key="2">
    <source>
        <dbReference type="Proteomes" id="UP000822688"/>
    </source>
</evidence>
<keyword evidence="2" id="KW-1185">Reference proteome</keyword>
<dbReference type="Proteomes" id="UP000822688">
    <property type="component" value="Chromosome 8"/>
</dbReference>
<comment type="caution">
    <text evidence="1">The sequence shown here is derived from an EMBL/GenBank/DDBJ whole genome shotgun (WGS) entry which is preliminary data.</text>
</comment>
<name>A0A8T0H7N5_CERPU</name>
<reference evidence="1" key="1">
    <citation type="submission" date="2020-06" db="EMBL/GenBank/DDBJ databases">
        <title>WGS assembly of Ceratodon purpureus strain R40.</title>
        <authorList>
            <person name="Carey S.B."/>
            <person name="Jenkins J."/>
            <person name="Shu S."/>
            <person name="Lovell J.T."/>
            <person name="Sreedasyam A."/>
            <person name="Maumus F."/>
            <person name="Tiley G.P."/>
            <person name="Fernandez-Pozo N."/>
            <person name="Barry K."/>
            <person name="Chen C."/>
            <person name="Wang M."/>
            <person name="Lipzen A."/>
            <person name="Daum C."/>
            <person name="Saski C.A."/>
            <person name="Payton A.C."/>
            <person name="Mcbreen J.C."/>
            <person name="Conrad R.E."/>
            <person name="Kollar L.M."/>
            <person name="Olsson S."/>
            <person name="Huttunen S."/>
            <person name="Landis J.B."/>
            <person name="Wickett N.J."/>
            <person name="Johnson M.G."/>
            <person name="Rensing S.A."/>
            <person name="Grimwood J."/>
            <person name="Schmutz J."/>
            <person name="Mcdaniel S.F."/>
        </authorList>
    </citation>
    <scope>NUCLEOTIDE SEQUENCE</scope>
    <source>
        <strain evidence="1">R40</strain>
    </source>
</reference>
<accession>A0A8T0H7N5</accession>
<evidence type="ECO:0000313" key="1">
    <source>
        <dbReference type="EMBL" id="KAG0565092.1"/>
    </source>
</evidence>
<dbReference type="AlphaFoldDB" id="A0A8T0H7N5"/>
<sequence length="164" mass="18770">MSQLGTSAWCRQNSQMYKRRCSGISIYAIRDSSKIHSNANQMAFLCSFEDCSIFATFGSTPCFDDRVCVIFCRYVVLSYLQDNWFEFFEIQISSGLEICTDFHILCWFSMFARVTESLLRMSLTVSLTVGGPCISLRSCFSISSPIVVKLGFLIHVLRLYSYQQ</sequence>
<gene>
    <name evidence="1" type="ORF">KC19_8G163500</name>
</gene>